<sequence>MTKLEKGSFTSRETETRKLAYDEDFRAWMKEHPRAMKTFLEIVRSEEFKNAVVGNVIERGGIKVTLIESSYDRGPRLRLELDGTNFFVKIEKKSQEKGFAWGHKEFVDSQKAKELLAGLSGVEVYESQLGYQTEKESFFISKWIDLPGIQEYMDMLIDNDEEGNEEKVFELRKKNREIHEVLKDFFDINDYNMFYDPQTDKIILFDISRPPMGIYIDDTRTPDDPEYNATVRNFREFKALIERAEASGEVIGKISFDNDLGEGESQGWEILKWLADKYPKYFDGRTELKVHSANPVAREKMQEFIKYCRKNKEALAKAKKRPYPLDEIETK</sequence>
<dbReference type="EMBL" id="MHOK01000010">
    <property type="protein sequence ID" value="OGZ62014.1"/>
    <property type="molecule type" value="Genomic_DNA"/>
</dbReference>
<organism evidence="2 3">
    <name type="scientific">Candidatus Spechtbacteria bacterium RIFCSPLOWO2_12_FULL_38_22</name>
    <dbReference type="NCBI Taxonomy" id="1802165"/>
    <lineage>
        <taxon>Bacteria</taxon>
        <taxon>Candidatus Spechtiibacteriota</taxon>
    </lineage>
</organism>
<gene>
    <name evidence="2" type="ORF">A3F94_00830</name>
</gene>
<evidence type="ECO:0000313" key="2">
    <source>
        <dbReference type="EMBL" id="OGZ62014.1"/>
    </source>
</evidence>
<evidence type="ECO:0000313" key="3">
    <source>
        <dbReference type="Proteomes" id="UP000176770"/>
    </source>
</evidence>
<dbReference type="STRING" id="1802165.A3F94_00830"/>
<feature type="domain" description="Cyclic-phosphate processing Receiver" evidence="1">
    <location>
        <begin position="212"/>
        <end position="306"/>
    </location>
</feature>
<dbReference type="Proteomes" id="UP000176770">
    <property type="component" value="Unassembled WGS sequence"/>
</dbReference>
<evidence type="ECO:0000259" key="1">
    <source>
        <dbReference type="Pfam" id="PF20274"/>
    </source>
</evidence>
<dbReference type="AlphaFoldDB" id="A0A1G2HHN7"/>
<dbReference type="InterPro" id="IPR046909">
    <property type="entry name" value="cREC_REC"/>
</dbReference>
<protein>
    <recommendedName>
        <fullName evidence="1">Cyclic-phosphate processing Receiver domain-containing protein</fullName>
    </recommendedName>
</protein>
<name>A0A1G2HHN7_9BACT</name>
<proteinExistence type="predicted"/>
<comment type="caution">
    <text evidence="2">The sequence shown here is derived from an EMBL/GenBank/DDBJ whole genome shotgun (WGS) entry which is preliminary data.</text>
</comment>
<accession>A0A1G2HHN7</accession>
<reference evidence="2 3" key="1">
    <citation type="journal article" date="2016" name="Nat. Commun.">
        <title>Thousands of microbial genomes shed light on interconnected biogeochemical processes in an aquifer system.</title>
        <authorList>
            <person name="Anantharaman K."/>
            <person name="Brown C.T."/>
            <person name="Hug L.A."/>
            <person name="Sharon I."/>
            <person name="Castelle C.J."/>
            <person name="Probst A.J."/>
            <person name="Thomas B.C."/>
            <person name="Singh A."/>
            <person name="Wilkins M.J."/>
            <person name="Karaoz U."/>
            <person name="Brodie E.L."/>
            <person name="Williams K.H."/>
            <person name="Hubbard S.S."/>
            <person name="Banfield J.F."/>
        </authorList>
    </citation>
    <scope>NUCLEOTIDE SEQUENCE [LARGE SCALE GENOMIC DNA]</scope>
</reference>
<dbReference type="Pfam" id="PF20274">
    <property type="entry name" value="cREC_REC"/>
    <property type="match status" value="1"/>
</dbReference>